<evidence type="ECO:0000313" key="1">
    <source>
        <dbReference type="EMBL" id="ONI26223.1"/>
    </source>
</evidence>
<dbReference type="Gramene" id="ONI26223">
    <property type="protein sequence ID" value="ONI26223"/>
    <property type="gene ID" value="PRUPE_1G010800"/>
</dbReference>
<sequence length="54" mass="6021">MQCLTKLVTCPGLGGRSALLSGPEWHKISHIPCISVDPLPLRTANLLRAFFFKW</sequence>
<evidence type="ECO:0000313" key="2">
    <source>
        <dbReference type="Proteomes" id="UP000006882"/>
    </source>
</evidence>
<accession>A0A251QR41</accession>
<protein>
    <submittedName>
        <fullName evidence="1">Uncharacterized protein</fullName>
    </submittedName>
</protein>
<keyword evidence="2" id="KW-1185">Reference proteome</keyword>
<proteinExistence type="predicted"/>
<dbReference type="EMBL" id="CM007651">
    <property type="protein sequence ID" value="ONI26223.1"/>
    <property type="molecule type" value="Genomic_DNA"/>
</dbReference>
<gene>
    <name evidence="1" type="ORF">PRUPE_1G010800</name>
</gene>
<reference evidence="1 2" key="1">
    <citation type="journal article" date="2013" name="Nat. Genet.">
        <title>The high-quality draft genome of peach (Prunus persica) identifies unique patterns of genetic diversity, domestication and genome evolution.</title>
        <authorList>
            <consortium name="International Peach Genome Initiative"/>
            <person name="Verde I."/>
            <person name="Abbott A.G."/>
            <person name="Scalabrin S."/>
            <person name="Jung S."/>
            <person name="Shu S."/>
            <person name="Marroni F."/>
            <person name="Zhebentyayeva T."/>
            <person name="Dettori M.T."/>
            <person name="Grimwood J."/>
            <person name="Cattonaro F."/>
            <person name="Zuccolo A."/>
            <person name="Rossini L."/>
            <person name="Jenkins J."/>
            <person name="Vendramin E."/>
            <person name="Meisel L.A."/>
            <person name="Decroocq V."/>
            <person name="Sosinski B."/>
            <person name="Prochnik S."/>
            <person name="Mitros T."/>
            <person name="Policriti A."/>
            <person name="Cipriani G."/>
            <person name="Dondini L."/>
            <person name="Ficklin S."/>
            <person name="Goodstein D.M."/>
            <person name="Xuan P."/>
            <person name="Del Fabbro C."/>
            <person name="Aramini V."/>
            <person name="Copetti D."/>
            <person name="Gonzalez S."/>
            <person name="Horner D.S."/>
            <person name="Falchi R."/>
            <person name="Lucas S."/>
            <person name="Mica E."/>
            <person name="Maldonado J."/>
            <person name="Lazzari B."/>
            <person name="Bielenberg D."/>
            <person name="Pirona R."/>
            <person name="Miculan M."/>
            <person name="Barakat A."/>
            <person name="Testolin R."/>
            <person name="Stella A."/>
            <person name="Tartarini S."/>
            <person name="Tonutti P."/>
            <person name="Arus P."/>
            <person name="Orellana A."/>
            <person name="Wells C."/>
            <person name="Main D."/>
            <person name="Vizzotto G."/>
            <person name="Silva H."/>
            <person name="Salamini F."/>
            <person name="Schmutz J."/>
            <person name="Morgante M."/>
            <person name="Rokhsar D.S."/>
        </authorList>
    </citation>
    <scope>NUCLEOTIDE SEQUENCE [LARGE SCALE GENOMIC DNA]</scope>
    <source>
        <strain evidence="2">cv. Nemared</strain>
    </source>
</reference>
<organism evidence="1 2">
    <name type="scientific">Prunus persica</name>
    <name type="common">Peach</name>
    <name type="synonym">Amygdalus persica</name>
    <dbReference type="NCBI Taxonomy" id="3760"/>
    <lineage>
        <taxon>Eukaryota</taxon>
        <taxon>Viridiplantae</taxon>
        <taxon>Streptophyta</taxon>
        <taxon>Embryophyta</taxon>
        <taxon>Tracheophyta</taxon>
        <taxon>Spermatophyta</taxon>
        <taxon>Magnoliopsida</taxon>
        <taxon>eudicotyledons</taxon>
        <taxon>Gunneridae</taxon>
        <taxon>Pentapetalae</taxon>
        <taxon>rosids</taxon>
        <taxon>fabids</taxon>
        <taxon>Rosales</taxon>
        <taxon>Rosaceae</taxon>
        <taxon>Amygdaloideae</taxon>
        <taxon>Amygdaleae</taxon>
        <taxon>Prunus</taxon>
    </lineage>
</organism>
<dbReference type="Proteomes" id="UP000006882">
    <property type="component" value="Chromosome G1"/>
</dbReference>
<name>A0A251QR41_PRUPE</name>
<dbReference type="AlphaFoldDB" id="A0A251QR41"/>